<protein>
    <submittedName>
        <fullName evidence="2">Uncharacterized protein</fullName>
    </submittedName>
</protein>
<sequence length="71" mass="8490">MDVHQHLIRRMIYNTIMRLITQKFLGLHSSLASIYFQRFLCTGLSWISTFGLINIRRDYSRGAARRRNRFA</sequence>
<keyword evidence="1" id="KW-0812">Transmembrane</keyword>
<dbReference type="Proteomes" id="UP000007880">
    <property type="component" value="Chromosome"/>
</dbReference>
<keyword evidence="1" id="KW-0472">Membrane</keyword>
<feature type="transmembrane region" description="Helical" evidence="1">
    <location>
        <begin position="35"/>
        <end position="55"/>
    </location>
</feature>
<evidence type="ECO:0000313" key="3">
    <source>
        <dbReference type="Proteomes" id="UP000007880"/>
    </source>
</evidence>
<dbReference type="STRING" id="926550.CLDAP_00170"/>
<evidence type="ECO:0000313" key="2">
    <source>
        <dbReference type="EMBL" id="BAL98056.1"/>
    </source>
</evidence>
<name>I0HYG9_CALAS</name>
<organism evidence="2 3">
    <name type="scientific">Caldilinea aerophila (strain DSM 14535 / JCM 11387 / NBRC 104270 / STL-6-O1)</name>
    <dbReference type="NCBI Taxonomy" id="926550"/>
    <lineage>
        <taxon>Bacteria</taxon>
        <taxon>Bacillati</taxon>
        <taxon>Chloroflexota</taxon>
        <taxon>Caldilineae</taxon>
        <taxon>Caldilineales</taxon>
        <taxon>Caldilineaceae</taxon>
        <taxon>Caldilinea</taxon>
    </lineage>
</organism>
<reference evidence="2 3" key="1">
    <citation type="submission" date="2012-02" db="EMBL/GenBank/DDBJ databases">
        <title>Complete genome sequence of Caldilinea aerophila DSM 14535 (= NBRC 102666).</title>
        <authorList>
            <person name="Oguchi A."/>
            <person name="Hosoyama A."/>
            <person name="Sekine M."/>
            <person name="Fukai R."/>
            <person name="Kato Y."/>
            <person name="Nakamura S."/>
            <person name="Hanada S."/>
            <person name="Yamazaki S."/>
            <person name="Fujita N."/>
        </authorList>
    </citation>
    <scope>NUCLEOTIDE SEQUENCE [LARGE SCALE GENOMIC DNA]</scope>
    <source>
        <strain evidence="3">DSM 14535 / JCM 11387 / NBRC 104270 / STL-6-O1</strain>
    </source>
</reference>
<proteinExistence type="predicted"/>
<keyword evidence="3" id="KW-1185">Reference proteome</keyword>
<accession>I0HYG9</accession>
<dbReference type="AlphaFoldDB" id="I0HYG9"/>
<dbReference type="EMBL" id="AP012337">
    <property type="protein sequence ID" value="BAL98056.1"/>
    <property type="molecule type" value="Genomic_DNA"/>
</dbReference>
<dbReference type="HOGENOM" id="CLU_2732394_0_0_0"/>
<keyword evidence="1" id="KW-1133">Transmembrane helix</keyword>
<evidence type="ECO:0000256" key="1">
    <source>
        <dbReference type="SAM" id="Phobius"/>
    </source>
</evidence>
<gene>
    <name evidence="2" type="ordered locus">CLDAP_00170</name>
</gene>
<dbReference type="KEGG" id="cap:CLDAP_00170"/>